<reference evidence="3" key="1">
    <citation type="submission" date="2018-02" db="EMBL/GenBank/DDBJ databases">
        <authorList>
            <person name="Hausmann B."/>
        </authorList>
    </citation>
    <scope>NUCLEOTIDE SEQUENCE [LARGE SCALE GENOMIC DNA]</scope>
    <source>
        <strain evidence="3">Peat soil MAG SbA1</strain>
    </source>
</reference>
<name>A0A2U3KDU1_9BACT</name>
<evidence type="ECO:0000313" key="2">
    <source>
        <dbReference type="EMBL" id="SPF37809.1"/>
    </source>
</evidence>
<evidence type="ECO:0000256" key="1">
    <source>
        <dbReference type="SAM" id="Phobius"/>
    </source>
</evidence>
<accession>A0A2U3KDU1</accession>
<gene>
    <name evidence="2" type="ORF">SBA1_1870005</name>
</gene>
<dbReference type="AlphaFoldDB" id="A0A2U3KDU1"/>
<evidence type="ECO:0000313" key="3">
    <source>
        <dbReference type="Proteomes" id="UP000238701"/>
    </source>
</evidence>
<keyword evidence="1" id="KW-1133">Transmembrane helix</keyword>
<dbReference type="EMBL" id="OMOD01000098">
    <property type="protein sequence ID" value="SPF37809.1"/>
    <property type="molecule type" value="Genomic_DNA"/>
</dbReference>
<feature type="transmembrane region" description="Helical" evidence="1">
    <location>
        <begin position="54"/>
        <end position="73"/>
    </location>
</feature>
<dbReference type="Proteomes" id="UP000238701">
    <property type="component" value="Unassembled WGS sequence"/>
</dbReference>
<organism evidence="2 3">
    <name type="scientific">Candidatus Sulfotelmatobacter kueseliae</name>
    <dbReference type="NCBI Taxonomy" id="2042962"/>
    <lineage>
        <taxon>Bacteria</taxon>
        <taxon>Pseudomonadati</taxon>
        <taxon>Acidobacteriota</taxon>
        <taxon>Terriglobia</taxon>
        <taxon>Terriglobales</taxon>
        <taxon>Candidatus Korobacteraceae</taxon>
        <taxon>Candidatus Sulfotelmatobacter</taxon>
    </lineage>
</organism>
<keyword evidence="1" id="KW-0472">Membrane</keyword>
<sequence length="79" mass="8708">MKRSSRIGILTVNHLGLCVGVQLGLAFGLAALFWPDKFMPLFEILMFPWAASYRLIRANGIAAIGFSLLLLAMRLSGNR</sequence>
<keyword evidence="1" id="KW-0812">Transmembrane</keyword>
<feature type="transmembrane region" description="Helical" evidence="1">
    <location>
        <begin position="12"/>
        <end position="34"/>
    </location>
</feature>
<proteinExistence type="predicted"/>
<protein>
    <submittedName>
        <fullName evidence="2">Uncharacterized protein</fullName>
    </submittedName>
</protein>